<reference evidence="4" key="1">
    <citation type="journal article" date="2019" name="Gigascience">
        <title>De novo genome assembly of the endangered Acer yangbiense, a plant species with extremely small populations endemic to Yunnan Province, China.</title>
        <authorList>
            <person name="Yang J."/>
            <person name="Wariss H.M."/>
            <person name="Tao L."/>
            <person name="Zhang R."/>
            <person name="Yun Q."/>
            <person name="Hollingsworth P."/>
            <person name="Dao Z."/>
            <person name="Luo G."/>
            <person name="Guo H."/>
            <person name="Ma Y."/>
            <person name="Sun W."/>
        </authorList>
    </citation>
    <scope>NUCLEOTIDE SEQUENCE [LARGE SCALE GENOMIC DNA]</scope>
    <source>
        <strain evidence="4">cv. Malutang</strain>
    </source>
</reference>
<evidence type="ECO:0000259" key="2">
    <source>
        <dbReference type="Pfam" id="PF00656"/>
    </source>
</evidence>
<comment type="similarity">
    <text evidence="1">Belongs to the peptidase C14B family.</text>
</comment>
<dbReference type="AlphaFoldDB" id="A0A5C7ILY6"/>
<name>A0A5C7ILY6_9ROSI</name>
<evidence type="ECO:0000313" key="3">
    <source>
        <dbReference type="EMBL" id="TXG70417.1"/>
    </source>
</evidence>
<dbReference type="PANTHER" id="PTHR48104">
    <property type="entry name" value="METACASPASE-4"/>
    <property type="match status" value="1"/>
</dbReference>
<organism evidence="3 4">
    <name type="scientific">Acer yangbiense</name>
    <dbReference type="NCBI Taxonomy" id="1000413"/>
    <lineage>
        <taxon>Eukaryota</taxon>
        <taxon>Viridiplantae</taxon>
        <taxon>Streptophyta</taxon>
        <taxon>Embryophyta</taxon>
        <taxon>Tracheophyta</taxon>
        <taxon>Spermatophyta</taxon>
        <taxon>Magnoliopsida</taxon>
        <taxon>eudicotyledons</taxon>
        <taxon>Gunneridae</taxon>
        <taxon>Pentapetalae</taxon>
        <taxon>rosids</taxon>
        <taxon>malvids</taxon>
        <taxon>Sapindales</taxon>
        <taxon>Sapindaceae</taxon>
        <taxon>Hippocastanoideae</taxon>
        <taxon>Acereae</taxon>
        <taxon>Acer</taxon>
    </lineage>
</organism>
<dbReference type="GO" id="GO:0005737">
    <property type="term" value="C:cytoplasm"/>
    <property type="evidence" value="ECO:0007669"/>
    <property type="project" value="TreeGrafter"/>
</dbReference>
<dbReference type="EMBL" id="VAHF01000002">
    <property type="protein sequence ID" value="TXG70417.1"/>
    <property type="molecule type" value="Genomic_DNA"/>
</dbReference>
<evidence type="ECO:0000313" key="4">
    <source>
        <dbReference type="Proteomes" id="UP000323000"/>
    </source>
</evidence>
<dbReference type="PANTHER" id="PTHR48104:SF7">
    <property type="entry name" value="METACASPASE-9"/>
    <property type="match status" value="1"/>
</dbReference>
<protein>
    <recommendedName>
        <fullName evidence="2">Peptidase C14 caspase domain-containing protein</fullName>
    </recommendedName>
</protein>
<keyword evidence="4" id="KW-1185">Reference proteome</keyword>
<dbReference type="GO" id="GO:0006508">
    <property type="term" value="P:proteolysis"/>
    <property type="evidence" value="ECO:0007669"/>
    <property type="project" value="InterPro"/>
</dbReference>
<dbReference type="InterPro" id="IPR050452">
    <property type="entry name" value="Metacaspase"/>
</dbReference>
<proteinExistence type="inferred from homology"/>
<feature type="domain" description="Peptidase C14 caspase" evidence="2">
    <location>
        <begin position="7"/>
        <end position="49"/>
    </location>
</feature>
<dbReference type="GO" id="GO:0004197">
    <property type="term" value="F:cysteine-type endopeptidase activity"/>
    <property type="evidence" value="ECO:0007669"/>
    <property type="project" value="InterPro"/>
</dbReference>
<dbReference type="InterPro" id="IPR011600">
    <property type="entry name" value="Pept_C14_caspase"/>
</dbReference>
<dbReference type="Gene3D" id="3.40.50.12660">
    <property type="match status" value="1"/>
</dbReference>
<dbReference type="OrthoDB" id="1742058at2759"/>
<evidence type="ECO:0000256" key="1">
    <source>
        <dbReference type="ARBA" id="ARBA00009005"/>
    </source>
</evidence>
<dbReference type="Pfam" id="PF00656">
    <property type="entry name" value="Peptidase_C14"/>
    <property type="match status" value="1"/>
</dbReference>
<accession>A0A5C7ILY6</accession>
<comment type="caution">
    <text evidence="3">The sequence shown here is derived from an EMBL/GenBank/DDBJ whole genome shotgun (WGS) entry which is preliminary data.</text>
</comment>
<dbReference type="Proteomes" id="UP000323000">
    <property type="component" value="Chromosome 2"/>
</dbReference>
<sequence>MEKGKQRRAVLVGCNYLNTKNELHGCINDVVAMKEVLIKRFRFESSGIELLTDAPRPGSNLAMHQWTWNQDSIYETWTPI</sequence>
<gene>
    <name evidence="3" type="ORF">EZV62_005352</name>
</gene>